<dbReference type="Proteomes" id="UP001054252">
    <property type="component" value="Unassembled WGS sequence"/>
</dbReference>
<gene>
    <name evidence="1" type="ORF">SLEP1_g17357</name>
</gene>
<sequence>MRLRLGGRRKKSKVVYLNLDATKFKISEEWRSEEEEEVDLEGAQDGDAHKQLG</sequence>
<name>A0AAV5J5Q2_9ROSI</name>
<proteinExistence type="predicted"/>
<evidence type="ECO:0000313" key="2">
    <source>
        <dbReference type="Proteomes" id="UP001054252"/>
    </source>
</evidence>
<comment type="caution">
    <text evidence="1">The sequence shown here is derived from an EMBL/GenBank/DDBJ whole genome shotgun (WGS) entry which is preliminary data.</text>
</comment>
<accession>A0AAV5J5Q2</accession>
<organism evidence="1 2">
    <name type="scientific">Rubroshorea leprosula</name>
    <dbReference type="NCBI Taxonomy" id="152421"/>
    <lineage>
        <taxon>Eukaryota</taxon>
        <taxon>Viridiplantae</taxon>
        <taxon>Streptophyta</taxon>
        <taxon>Embryophyta</taxon>
        <taxon>Tracheophyta</taxon>
        <taxon>Spermatophyta</taxon>
        <taxon>Magnoliopsida</taxon>
        <taxon>eudicotyledons</taxon>
        <taxon>Gunneridae</taxon>
        <taxon>Pentapetalae</taxon>
        <taxon>rosids</taxon>
        <taxon>malvids</taxon>
        <taxon>Malvales</taxon>
        <taxon>Dipterocarpaceae</taxon>
        <taxon>Rubroshorea</taxon>
    </lineage>
</organism>
<keyword evidence="2" id="KW-1185">Reference proteome</keyword>
<dbReference type="AlphaFoldDB" id="A0AAV5J5Q2"/>
<reference evidence="1 2" key="1">
    <citation type="journal article" date="2021" name="Commun. Biol.">
        <title>The genome of Shorea leprosula (Dipterocarpaceae) highlights the ecological relevance of drought in aseasonal tropical rainforests.</title>
        <authorList>
            <person name="Ng K.K.S."/>
            <person name="Kobayashi M.J."/>
            <person name="Fawcett J.A."/>
            <person name="Hatakeyama M."/>
            <person name="Paape T."/>
            <person name="Ng C.H."/>
            <person name="Ang C.C."/>
            <person name="Tnah L.H."/>
            <person name="Lee C.T."/>
            <person name="Nishiyama T."/>
            <person name="Sese J."/>
            <person name="O'Brien M.J."/>
            <person name="Copetti D."/>
            <person name="Mohd Noor M.I."/>
            <person name="Ong R.C."/>
            <person name="Putra M."/>
            <person name="Sireger I.Z."/>
            <person name="Indrioko S."/>
            <person name="Kosugi Y."/>
            <person name="Izuno A."/>
            <person name="Isagi Y."/>
            <person name="Lee S.L."/>
            <person name="Shimizu K.K."/>
        </authorList>
    </citation>
    <scope>NUCLEOTIDE SEQUENCE [LARGE SCALE GENOMIC DNA]</scope>
    <source>
        <strain evidence="1">214</strain>
    </source>
</reference>
<evidence type="ECO:0000313" key="1">
    <source>
        <dbReference type="EMBL" id="GKV05333.1"/>
    </source>
</evidence>
<protein>
    <submittedName>
        <fullName evidence="1">Uncharacterized protein</fullName>
    </submittedName>
</protein>
<dbReference type="EMBL" id="BPVZ01000023">
    <property type="protein sequence ID" value="GKV05333.1"/>
    <property type="molecule type" value="Genomic_DNA"/>
</dbReference>